<dbReference type="Proteomes" id="UP000291422">
    <property type="component" value="Unassembled WGS sequence"/>
</dbReference>
<dbReference type="KEGG" id="aalt:CC77DRAFT_62358"/>
<dbReference type="Proteomes" id="UP000077248">
    <property type="component" value="Unassembled WGS sequence"/>
</dbReference>
<reference evidence="2 4" key="1">
    <citation type="submission" date="2016-05" db="EMBL/GenBank/DDBJ databases">
        <title>Comparative analysis of secretome profiles of manganese(II)-oxidizing ascomycete fungi.</title>
        <authorList>
            <consortium name="DOE Joint Genome Institute"/>
            <person name="Zeiner C.A."/>
            <person name="Purvine S.O."/>
            <person name="Zink E.M."/>
            <person name="Wu S."/>
            <person name="Pasa-Tolic L."/>
            <person name="Chaput D.L."/>
            <person name="Haridas S."/>
            <person name="Grigoriev I.V."/>
            <person name="Santelli C.M."/>
            <person name="Hansel C.M."/>
        </authorList>
    </citation>
    <scope>NUCLEOTIDE SEQUENCE [LARGE SCALE GENOMIC DNA]</scope>
    <source>
        <strain evidence="2 4">SRC1lrK2f</strain>
    </source>
</reference>
<feature type="region of interest" description="Disordered" evidence="1">
    <location>
        <begin position="1"/>
        <end position="82"/>
    </location>
</feature>
<evidence type="ECO:0000313" key="3">
    <source>
        <dbReference type="EMBL" id="RYN69055.1"/>
    </source>
</evidence>
<dbReference type="VEuPathDB" id="FungiDB:CC77DRAFT_62358"/>
<feature type="region of interest" description="Disordered" evidence="1">
    <location>
        <begin position="192"/>
        <end position="217"/>
    </location>
</feature>
<sequence>MATSTITVLAPNEAAPSARSVSPFKHPRPSPGTPAKTANLWDKYERQAMETARMRERNTKPSQPPPLMIPNSGKGYRPEEGSPIRPSFDFKFKRGHAATPSTTVAICKTCTLPITYTSGVCEGCTRTIVLPSATGETTPPLSPAARNFASTDLQKLRKNSLNDDVIVPTSTPSRRTSYCPLPAHISDSSFRLSALQPPPDFESLSELGRRRKTSLTDPNEPFLRLQIAQHTHVPRSAMNSPPITPTSPPWATQSGRSTRRSSLANPLLSTPAYPHARTDSLALSEYSTLCPYTSTVTTSRPSLSQVDTAFENTRSAWDDWDSDSEDRLGLSGWMVQRKVKSRTSKKGKGSMDSTDSDCEARRPSTSPEKTPKLGRKSTSKEDQRLERARIEAAENARTVRRDLERQAVKKKPSSFIRVISCGRSDSDG</sequence>
<organism evidence="2 4">
    <name type="scientific">Alternaria alternata</name>
    <name type="common">Alternaria rot fungus</name>
    <name type="synonym">Torula alternata</name>
    <dbReference type="NCBI Taxonomy" id="5599"/>
    <lineage>
        <taxon>Eukaryota</taxon>
        <taxon>Fungi</taxon>
        <taxon>Dikarya</taxon>
        <taxon>Ascomycota</taxon>
        <taxon>Pezizomycotina</taxon>
        <taxon>Dothideomycetes</taxon>
        <taxon>Pleosporomycetidae</taxon>
        <taxon>Pleosporales</taxon>
        <taxon>Pleosporineae</taxon>
        <taxon>Pleosporaceae</taxon>
        <taxon>Alternaria</taxon>
        <taxon>Alternaria sect. Alternaria</taxon>
        <taxon>Alternaria alternata complex</taxon>
    </lineage>
</organism>
<dbReference type="EMBL" id="KV441469">
    <property type="protein sequence ID" value="OAG26644.1"/>
    <property type="molecule type" value="Genomic_DNA"/>
</dbReference>
<dbReference type="OMA" id="NTTSAWD"/>
<evidence type="ECO:0000313" key="5">
    <source>
        <dbReference type="Proteomes" id="UP000291422"/>
    </source>
</evidence>
<feature type="region of interest" description="Disordered" evidence="1">
    <location>
        <begin position="233"/>
        <end position="271"/>
    </location>
</feature>
<dbReference type="GeneID" id="29118088"/>
<accession>A0A177E3V9</accession>
<evidence type="ECO:0000256" key="1">
    <source>
        <dbReference type="SAM" id="MobiDB-lite"/>
    </source>
</evidence>
<protein>
    <submittedName>
        <fullName evidence="2">Uncharacterized protein</fullName>
    </submittedName>
</protein>
<dbReference type="EMBL" id="PDXD01000047">
    <property type="protein sequence ID" value="RYN69055.1"/>
    <property type="molecule type" value="Genomic_DNA"/>
</dbReference>
<gene>
    <name evidence="3" type="ORF">AA0117_g11090</name>
    <name evidence="2" type="ORF">CC77DRAFT_62358</name>
</gene>
<feature type="compositionally biased region" description="Basic and acidic residues" evidence="1">
    <location>
        <begin position="42"/>
        <end position="59"/>
    </location>
</feature>
<name>A0A177E3V9_ALTAL</name>
<reference evidence="3" key="3">
    <citation type="journal article" date="2019" name="J. ISSAAS">
        <title>Genomics, evolutionary history and diagnostics of the Alternaria alternata species group including apple and Asian pear pathotypes.</title>
        <authorList>
            <person name="Armitage A.D."/>
            <person name="Cockerton H.M."/>
            <person name="Sreenivasaprasad S."/>
            <person name="Woodhall J."/>
            <person name="Lane C."/>
            <person name="Harrison R.J."/>
            <person name="Clarkson J.P."/>
        </authorList>
    </citation>
    <scope>NUCLEOTIDE SEQUENCE</scope>
    <source>
        <strain evidence="3">FERA 1177</strain>
    </source>
</reference>
<feature type="region of interest" description="Disordered" evidence="1">
    <location>
        <begin position="338"/>
        <end position="385"/>
    </location>
</feature>
<dbReference type="RefSeq" id="XP_018392065.1">
    <property type="nucleotide sequence ID" value="XM_018532494.1"/>
</dbReference>
<keyword evidence="4" id="KW-1185">Reference proteome</keyword>
<feature type="compositionally biased region" description="Basic residues" evidence="1">
    <location>
        <begin position="338"/>
        <end position="348"/>
    </location>
</feature>
<dbReference type="AlphaFoldDB" id="A0A177E3V9"/>
<feature type="compositionally biased region" description="Polar residues" evidence="1">
    <location>
        <begin position="249"/>
        <end position="268"/>
    </location>
</feature>
<reference evidence="5" key="2">
    <citation type="journal article" date="2019" name="bioRxiv">
        <title>Genomics, evolutionary history and diagnostics of the Alternaria alternata species group including apple and Asian pear pathotypes.</title>
        <authorList>
            <person name="Armitage A.D."/>
            <person name="Cockerton H.M."/>
            <person name="Sreenivasaprasad S."/>
            <person name="Woodhall J.W."/>
            <person name="Lane C.R."/>
            <person name="Harrison R.J."/>
            <person name="Clarkson J.P."/>
        </authorList>
    </citation>
    <scope>NUCLEOTIDE SEQUENCE [LARGE SCALE GENOMIC DNA]</scope>
    <source>
        <strain evidence="5">FERA 1177</strain>
    </source>
</reference>
<evidence type="ECO:0000313" key="4">
    <source>
        <dbReference type="Proteomes" id="UP000077248"/>
    </source>
</evidence>
<proteinExistence type="predicted"/>
<evidence type="ECO:0000313" key="2">
    <source>
        <dbReference type="EMBL" id="OAG26644.1"/>
    </source>
</evidence>